<organism evidence="2 3">
    <name type="scientific">Marasmius crinis-equi</name>
    <dbReference type="NCBI Taxonomy" id="585013"/>
    <lineage>
        <taxon>Eukaryota</taxon>
        <taxon>Fungi</taxon>
        <taxon>Dikarya</taxon>
        <taxon>Basidiomycota</taxon>
        <taxon>Agaricomycotina</taxon>
        <taxon>Agaricomycetes</taxon>
        <taxon>Agaricomycetidae</taxon>
        <taxon>Agaricales</taxon>
        <taxon>Marasmiineae</taxon>
        <taxon>Marasmiaceae</taxon>
        <taxon>Marasmius</taxon>
    </lineage>
</organism>
<dbReference type="PANTHER" id="PTHR46452:SF1">
    <property type="entry name" value="TRANSCRIPTION INITIATION FACTOR TFIID SUBUNIT 3"/>
    <property type="match status" value="1"/>
</dbReference>
<gene>
    <name evidence="2" type="ORF">V5O48_013332</name>
</gene>
<feature type="compositionally biased region" description="Low complexity" evidence="1">
    <location>
        <begin position="1459"/>
        <end position="1468"/>
    </location>
</feature>
<feature type="region of interest" description="Disordered" evidence="1">
    <location>
        <begin position="170"/>
        <end position="210"/>
    </location>
</feature>
<feature type="region of interest" description="Disordered" evidence="1">
    <location>
        <begin position="965"/>
        <end position="1084"/>
    </location>
</feature>
<feature type="region of interest" description="Disordered" evidence="1">
    <location>
        <begin position="826"/>
        <end position="846"/>
    </location>
</feature>
<feature type="region of interest" description="Disordered" evidence="1">
    <location>
        <begin position="1163"/>
        <end position="1247"/>
    </location>
</feature>
<feature type="region of interest" description="Disordered" evidence="1">
    <location>
        <begin position="1290"/>
        <end position="1489"/>
    </location>
</feature>
<evidence type="ECO:0000256" key="1">
    <source>
        <dbReference type="SAM" id="MobiDB-lite"/>
    </source>
</evidence>
<comment type="caution">
    <text evidence="2">The sequence shown here is derived from an EMBL/GenBank/DDBJ whole genome shotgun (WGS) entry which is preliminary data.</text>
</comment>
<feature type="compositionally biased region" description="Basic and acidic residues" evidence="1">
    <location>
        <begin position="1363"/>
        <end position="1413"/>
    </location>
</feature>
<feature type="compositionally biased region" description="Low complexity" evidence="1">
    <location>
        <begin position="469"/>
        <end position="484"/>
    </location>
</feature>
<dbReference type="EMBL" id="JBAHYK010001288">
    <property type="protein sequence ID" value="KAL0568647.1"/>
    <property type="molecule type" value="Genomic_DNA"/>
</dbReference>
<feature type="compositionally biased region" description="Low complexity" evidence="1">
    <location>
        <begin position="719"/>
        <end position="735"/>
    </location>
</feature>
<name>A0ABR3F0D9_9AGAR</name>
<feature type="region of interest" description="Disordered" evidence="1">
    <location>
        <begin position="408"/>
        <end position="647"/>
    </location>
</feature>
<evidence type="ECO:0000313" key="3">
    <source>
        <dbReference type="Proteomes" id="UP001465976"/>
    </source>
</evidence>
<dbReference type="PANTHER" id="PTHR46452">
    <property type="entry name" value="TRANSCRIPTION INITIATION FACTOR TFIID SUBUNIT 3"/>
    <property type="match status" value="1"/>
</dbReference>
<feature type="compositionally biased region" description="Low complexity" evidence="1">
    <location>
        <begin position="500"/>
        <end position="524"/>
    </location>
</feature>
<feature type="compositionally biased region" description="Low complexity" evidence="1">
    <location>
        <begin position="1213"/>
        <end position="1235"/>
    </location>
</feature>
<feature type="compositionally biased region" description="Basic and acidic residues" evidence="1">
    <location>
        <begin position="541"/>
        <end position="566"/>
    </location>
</feature>
<feature type="compositionally biased region" description="Basic and acidic residues" evidence="1">
    <location>
        <begin position="1329"/>
        <end position="1343"/>
    </location>
</feature>
<evidence type="ECO:0000313" key="2">
    <source>
        <dbReference type="EMBL" id="KAL0568647.1"/>
    </source>
</evidence>
<feature type="compositionally biased region" description="Pro residues" evidence="1">
    <location>
        <begin position="411"/>
        <end position="421"/>
    </location>
</feature>
<feature type="compositionally biased region" description="Polar residues" evidence="1">
    <location>
        <begin position="766"/>
        <end position="778"/>
    </location>
</feature>
<feature type="region of interest" description="Disordered" evidence="1">
    <location>
        <begin position="670"/>
        <end position="780"/>
    </location>
</feature>
<feature type="compositionally biased region" description="Basic and acidic residues" evidence="1">
    <location>
        <begin position="293"/>
        <end position="302"/>
    </location>
</feature>
<proteinExistence type="predicted"/>
<feature type="compositionally biased region" description="Polar residues" evidence="1">
    <location>
        <begin position="1312"/>
        <end position="1328"/>
    </location>
</feature>
<feature type="compositionally biased region" description="Pro residues" evidence="1">
    <location>
        <begin position="1443"/>
        <end position="1453"/>
    </location>
</feature>
<feature type="compositionally biased region" description="Low complexity" evidence="1">
    <location>
        <begin position="181"/>
        <end position="193"/>
    </location>
</feature>
<feature type="compositionally biased region" description="Basic and acidic residues" evidence="1">
    <location>
        <begin position="753"/>
        <end position="765"/>
    </location>
</feature>
<feature type="compositionally biased region" description="Polar residues" evidence="1">
    <location>
        <begin position="1163"/>
        <end position="1179"/>
    </location>
</feature>
<protein>
    <submittedName>
        <fullName evidence="2">Uncharacterized protein</fullName>
    </submittedName>
</protein>
<accession>A0ABR3F0D9</accession>
<reference evidence="2 3" key="1">
    <citation type="submission" date="2024-02" db="EMBL/GenBank/DDBJ databases">
        <title>A draft genome for the cacao thread blight pathogen Marasmius crinis-equi.</title>
        <authorList>
            <person name="Cohen S.P."/>
            <person name="Baruah I.K."/>
            <person name="Amoako-Attah I."/>
            <person name="Bukari Y."/>
            <person name="Meinhardt L.W."/>
            <person name="Bailey B.A."/>
        </authorList>
    </citation>
    <scope>NUCLEOTIDE SEQUENCE [LARGE SCALE GENOMIC DNA]</scope>
    <source>
        <strain evidence="2 3">GH-76</strain>
    </source>
</reference>
<feature type="compositionally biased region" description="Low complexity" evidence="1">
    <location>
        <begin position="613"/>
        <end position="627"/>
    </location>
</feature>
<feature type="compositionally biased region" description="Polar residues" evidence="1">
    <location>
        <begin position="429"/>
        <end position="441"/>
    </location>
</feature>
<feature type="compositionally biased region" description="Basic and acidic residues" evidence="1">
    <location>
        <begin position="598"/>
        <end position="612"/>
    </location>
</feature>
<feature type="compositionally biased region" description="Polar residues" evidence="1">
    <location>
        <begin position="1190"/>
        <end position="1199"/>
    </location>
</feature>
<keyword evidence="3" id="KW-1185">Reference proteome</keyword>
<feature type="region of interest" description="Disordered" evidence="1">
    <location>
        <begin position="91"/>
        <end position="118"/>
    </location>
</feature>
<dbReference type="Proteomes" id="UP001465976">
    <property type="component" value="Unassembled WGS sequence"/>
</dbReference>
<feature type="region of interest" description="Disordered" evidence="1">
    <location>
        <begin position="283"/>
        <end position="311"/>
    </location>
</feature>
<sequence length="1520" mass="167003">MEDRQIIPLACRFIPYDQWLVTHIDTSWKISELKSWFIAKCVSNSGSANLTGSSTSIPYLHVPPKPRAKPPRRPASPIVFAPEPKARAISPIRFAPLGSPKTSLDYPGGTEGSSEDEGTTIAMGYEEDDEMGESDGELSFSGRTGGGRLGRSQYLSHFDYRPSTSRTVAIEQDSHSHSHNHQQSQSHSLSQPSHHSEHHHHSQSGAQKVPTYDARRLMLVRFSTGQMLEDHYRVDDCSISPYELIEIHRVGEIFTLPRMVIDLYVQPYWEGWVKSLRVVAKEQVPMSKKSKGKRLEKDRENETGSTASNRRRRSKLDWRDRWVFVKDGVLNLRKERLDPNTAQLLPLDSLVEIRGSEQIGRSIIATSGNPPSQQRIICAKFRSRTTQTRFANPPRANPTPTPIKDAFSMPPLGPIPGPEPHSPAFRLSSPFSTSNNVWSSRSKPKPQLPPRHQSPHTAAVHSPLVMPPTTSSSATLVSNASSNPKPKPKPKIRTDISERASTGSVETTATATAAASAGWETSTWPSAIPKSRKERGQVTTKGKEREWEAETDKEKEGGKGKGKDTSPHSTVATVVDEAGFEADTSRDNIHQDPPSSNEEDRDRDLEHVHPNSDVDNNNSSSSGSLSSPVFAHSDDDSDMGSGEDKFGFGGYGGFGGYSYGYGFDRGAAVRNRKRKQGKEKEKGPGCVPGGGAVANENEEDGASTVASTREPWNDDDGGAADSSFVVVDASASASAMRDKERERMKRAHKKKEREKYQRLSDERPSMSHTPRPSTTQKPSESEWIVLDLGDDHAYKSFLRILHRHAPHSIFSSFLASASLPPMPALSLPSPATPNPTPIQGTTPSPSPIVFAPAPPDTRRHHNQHQYEIAAVGSHAYGKLPKNMTDATNTSIPRESESFPLPKLSFPEKLDEEGTKLLNTFGALPYPEWRVGLVTKARKSGMGGLNRAMEMFLWGDVAEDSLTLAESGSSSGIGAGDGKRSSSIMTEGSEEESLRRKRQKKADRKMTMEHENMVIGLERTESQASVLSKGSASGKRKSRGAVSGDEEGEAFYSADEGSGTESSASLRELDTHDSEDDSGAESSDAEWIGWMADLYRQTTVHRDKQRRKKEDDKAAPSVDPRTLIHDDLGWIREDDYKLAQKERLAFEPSGAVVRHQLLPAAYVSSPQHTPAPSDDSTSFSHHGHLPAAATRLSSPSSNESLGRVRGRRLSFGMSPLSEPPSTSSSPPHHPQSQSQRQQHHNRSASSSQRLTGATGLFHFASSGIIGAEFREQEFGTGNVNSARRPSMPTLVTSSIQGGDSPAVKWHSPPPAMSLSSPQPSIMTFSGTSSTREHTPPFATEEKISRRGSLTMGSLGRSSSKLRRKEREPEMEKERLKREKAKAKEREKEEREREKERERERKVKGKERERDETATDHSTGTKRRPRLSLSTGSRQNLGGHFQSPPQSPPPPPPPRNIIRRSGSSLMLSGGDEADDAPTRPLTNPSATTVKKKRAGLVREVSMRAEKLVQGLESALDFVDGRQ</sequence>
<feature type="region of interest" description="Disordered" evidence="1">
    <location>
        <begin position="129"/>
        <end position="148"/>
    </location>
</feature>
<feature type="region of interest" description="Disordered" evidence="1">
    <location>
        <begin position="1097"/>
        <end position="1122"/>
    </location>
</feature>